<dbReference type="EMBL" id="LAZR01062745">
    <property type="protein sequence ID" value="KKK60896.1"/>
    <property type="molecule type" value="Genomic_DNA"/>
</dbReference>
<proteinExistence type="predicted"/>
<organism evidence="2">
    <name type="scientific">marine sediment metagenome</name>
    <dbReference type="NCBI Taxonomy" id="412755"/>
    <lineage>
        <taxon>unclassified sequences</taxon>
        <taxon>metagenomes</taxon>
        <taxon>ecological metagenomes</taxon>
    </lineage>
</organism>
<gene>
    <name evidence="2" type="ORF">LCGC14_3019800</name>
</gene>
<feature type="compositionally biased region" description="Basic and acidic residues" evidence="1">
    <location>
        <begin position="37"/>
        <end position="46"/>
    </location>
</feature>
<protein>
    <submittedName>
        <fullName evidence="2">Uncharacterized protein</fullName>
    </submittedName>
</protein>
<reference evidence="2" key="1">
    <citation type="journal article" date="2015" name="Nature">
        <title>Complex archaea that bridge the gap between prokaryotes and eukaryotes.</title>
        <authorList>
            <person name="Spang A."/>
            <person name="Saw J.H."/>
            <person name="Jorgensen S.L."/>
            <person name="Zaremba-Niedzwiedzka K."/>
            <person name="Martijn J."/>
            <person name="Lind A.E."/>
            <person name="van Eijk R."/>
            <person name="Schleper C."/>
            <person name="Guy L."/>
            <person name="Ettema T.J."/>
        </authorList>
    </citation>
    <scope>NUCLEOTIDE SEQUENCE</scope>
</reference>
<sequence length="46" mass="5003">MDFNVSVKSAAGSTKKSISKPRPVKRPVEKLSGSTNKQKEVKKPFG</sequence>
<feature type="non-terminal residue" evidence="2">
    <location>
        <position position="46"/>
    </location>
</feature>
<accession>A0A0F8ZLV0</accession>
<feature type="region of interest" description="Disordered" evidence="1">
    <location>
        <begin position="1"/>
        <end position="46"/>
    </location>
</feature>
<evidence type="ECO:0000256" key="1">
    <source>
        <dbReference type="SAM" id="MobiDB-lite"/>
    </source>
</evidence>
<comment type="caution">
    <text evidence="2">The sequence shown here is derived from an EMBL/GenBank/DDBJ whole genome shotgun (WGS) entry which is preliminary data.</text>
</comment>
<evidence type="ECO:0000313" key="2">
    <source>
        <dbReference type="EMBL" id="KKK60896.1"/>
    </source>
</evidence>
<dbReference type="AlphaFoldDB" id="A0A0F8ZLV0"/>
<name>A0A0F8ZLV0_9ZZZZ</name>